<dbReference type="Gene3D" id="3.40.50.150">
    <property type="entry name" value="Vaccinia Virus protein VP39"/>
    <property type="match status" value="1"/>
</dbReference>
<dbReference type="PANTHER" id="PTHR10259">
    <property type="entry name" value="THIOPURINE S-METHYLTRANSFERASE"/>
    <property type="match status" value="1"/>
</dbReference>
<evidence type="ECO:0000256" key="2">
    <source>
        <dbReference type="ARBA" id="ARBA00022679"/>
    </source>
</evidence>
<protein>
    <recommendedName>
        <fullName evidence="6">Thiopurine S-methyltransferase</fullName>
    </recommendedName>
</protein>
<evidence type="ECO:0000256" key="1">
    <source>
        <dbReference type="ARBA" id="ARBA00022603"/>
    </source>
</evidence>
<dbReference type="Pfam" id="PF05724">
    <property type="entry name" value="TPMT"/>
    <property type="match status" value="1"/>
</dbReference>
<dbReference type="PROSITE" id="PS51585">
    <property type="entry name" value="SAM_MT_TPMT"/>
    <property type="match status" value="1"/>
</dbReference>
<name>A0AAE0Z4Y9_9GAST</name>
<sequence length="235" mass="27502">MEVPDLSFGADYWKYRYNMGYIDWQLKDVYFMLIEHYQKMNPNGKAKRVFYPMCGMSLDMNWLVDQGVSVIGVEITSQALEMFVSRSEQQWTKFPFPKLGTSAELFMRKDDKMKLYCADIQEFSSHIEGKFDAMYDRGSIQYVEPERVSSYAQVLKDLLHTGGRLLLEVVEYDPKLLEDKTLNLPVKVPPPYSMTTEDVKRLFEPECSVERVKTHTCNRFLGKNADFHVHLVIKM</sequence>
<dbReference type="GO" id="GO:0032259">
    <property type="term" value="P:methylation"/>
    <property type="evidence" value="ECO:0007669"/>
    <property type="project" value="UniProtKB-KW"/>
</dbReference>
<dbReference type="GO" id="GO:0008119">
    <property type="term" value="F:thiopurine S-methyltransferase activity"/>
    <property type="evidence" value="ECO:0007669"/>
    <property type="project" value="TreeGrafter"/>
</dbReference>
<evidence type="ECO:0000256" key="3">
    <source>
        <dbReference type="ARBA" id="ARBA00022691"/>
    </source>
</evidence>
<dbReference type="PANTHER" id="PTHR10259:SF11">
    <property type="entry name" value="THIOPURINE S-METHYLTRANSFERASE"/>
    <property type="match status" value="1"/>
</dbReference>
<evidence type="ECO:0000313" key="5">
    <source>
        <dbReference type="Proteomes" id="UP001283361"/>
    </source>
</evidence>
<organism evidence="4 5">
    <name type="scientific">Elysia crispata</name>
    <name type="common">lettuce slug</name>
    <dbReference type="NCBI Taxonomy" id="231223"/>
    <lineage>
        <taxon>Eukaryota</taxon>
        <taxon>Metazoa</taxon>
        <taxon>Spiralia</taxon>
        <taxon>Lophotrochozoa</taxon>
        <taxon>Mollusca</taxon>
        <taxon>Gastropoda</taxon>
        <taxon>Heterobranchia</taxon>
        <taxon>Euthyneura</taxon>
        <taxon>Panpulmonata</taxon>
        <taxon>Sacoglossa</taxon>
        <taxon>Placobranchoidea</taxon>
        <taxon>Plakobranchidae</taxon>
        <taxon>Elysia</taxon>
    </lineage>
</organism>
<dbReference type="CDD" id="cd02440">
    <property type="entry name" value="AdoMet_MTases"/>
    <property type="match status" value="1"/>
</dbReference>
<reference evidence="4" key="1">
    <citation type="journal article" date="2023" name="G3 (Bethesda)">
        <title>A reference genome for the long-term kleptoplast-retaining sea slug Elysia crispata morphotype clarki.</title>
        <authorList>
            <person name="Eastman K.E."/>
            <person name="Pendleton A.L."/>
            <person name="Shaikh M.A."/>
            <person name="Suttiyut T."/>
            <person name="Ogas R."/>
            <person name="Tomko P."/>
            <person name="Gavelis G."/>
            <person name="Widhalm J.R."/>
            <person name="Wisecaver J.H."/>
        </authorList>
    </citation>
    <scope>NUCLEOTIDE SEQUENCE</scope>
    <source>
        <strain evidence="4">ECLA1</strain>
    </source>
</reference>
<keyword evidence="1" id="KW-0489">Methyltransferase</keyword>
<keyword evidence="3" id="KW-0949">S-adenosyl-L-methionine</keyword>
<keyword evidence="5" id="KW-1185">Reference proteome</keyword>
<dbReference type="SUPFAM" id="SSF53335">
    <property type="entry name" value="S-adenosyl-L-methionine-dependent methyltransferases"/>
    <property type="match status" value="1"/>
</dbReference>
<dbReference type="AlphaFoldDB" id="A0AAE0Z4Y9"/>
<evidence type="ECO:0000313" key="4">
    <source>
        <dbReference type="EMBL" id="KAK3761937.1"/>
    </source>
</evidence>
<evidence type="ECO:0008006" key="6">
    <source>
        <dbReference type="Google" id="ProtNLM"/>
    </source>
</evidence>
<comment type="caution">
    <text evidence="4">The sequence shown here is derived from an EMBL/GenBank/DDBJ whole genome shotgun (WGS) entry which is preliminary data.</text>
</comment>
<keyword evidence="2" id="KW-0808">Transferase</keyword>
<gene>
    <name evidence="4" type="ORF">RRG08_065151</name>
</gene>
<dbReference type="Proteomes" id="UP001283361">
    <property type="component" value="Unassembled WGS sequence"/>
</dbReference>
<dbReference type="InterPro" id="IPR008854">
    <property type="entry name" value="TPMT"/>
</dbReference>
<accession>A0AAE0Z4Y9</accession>
<dbReference type="EMBL" id="JAWDGP010004802">
    <property type="protein sequence ID" value="KAK3761937.1"/>
    <property type="molecule type" value="Genomic_DNA"/>
</dbReference>
<proteinExistence type="predicted"/>
<dbReference type="InterPro" id="IPR029063">
    <property type="entry name" value="SAM-dependent_MTases_sf"/>
</dbReference>